<reference evidence="1 2" key="1">
    <citation type="submission" date="2020-08" db="EMBL/GenBank/DDBJ databases">
        <title>Novel species isolated from subtropical streams in China.</title>
        <authorList>
            <person name="Lu H."/>
        </authorList>
    </citation>
    <scope>NUCLEOTIDE SEQUENCE [LARGE SCALE GENOMIC DNA]</scope>
    <source>
        <strain evidence="1 2">CCTCC AB 2015119</strain>
    </source>
</reference>
<evidence type="ECO:0000313" key="2">
    <source>
        <dbReference type="Proteomes" id="UP000637632"/>
    </source>
</evidence>
<dbReference type="EMBL" id="JACOFT010000001">
    <property type="protein sequence ID" value="MBC3810011.1"/>
    <property type="molecule type" value="Genomic_DNA"/>
</dbReference>
<evidence type="ECO:0000313" key="1">
    <source>
        <dbReference type="EMBL" id="MBC3810011.1"/>
    </source>
</evidence>
<name>A0ABR6XB11_9BURK</name>
<organism evidence="1 2">
    <name type="scientific">Undibacterium aquatile</name>
    <dbReference type="NCBI Taxonomy" id="1537398"/>
    <lineage>
        <taxon>Bacteria</taxon>
        <taxon>Pseudomonadati</taxon>
        <taxon>Pseudomonadota</taxon>
        <taxon>Betaproteobacteria</taxon>
        <taxon>Burkholderiales</taxon>
        <taxon>Oxalobacteraceae</taxon>
        <taxon>Undibacterium</taxon>
    </lineage>
</organism>
<dbReference type="Proteomes" id="UP000637632">
    <property type="component" value="Unassembled WGS sequence"/>
</dbReference>
<gene>
    <name evidence="1" type="ORF">H8K26_01040</name>
</gene>
<keyword evidence="2" id="KW-1185">Reference proteome</keyword>
<dbReference type="RefSeq" id="WP_190476713.1">
    <property type="nucleotide sequence ID" value="NZ_JACOFT010000001.1"/>
</dbReference>
<protein>
    <submittedName>
        <fullName evidence="1">Uncharacterized protein</fullName>
    </submittedName>
</protein>
<proteinExistence type="predicted"/>
<sequence>MSGFALSPQTYLREPMANLLSRIALFRVVFTSEARRHDITPGAGRNDVSANVSANVSVIAHRPLRGQNNNR</sequence>
<accession>A0ABR6XB11</accession>
<comment type="caution">
    <text evidence="1">The sequence shown here is derived from an EMBL/GenBank/DDBJ whole genome shotgun (WGS) entry which is preliminary data.</text>
</comment>